<feature type="transmembrane region" description="Helical" evidence="1">
    <location>
        <begin position="223"/>
        <end position="242"/>
    </location>
</feature>
<feature type="transmembrane region" description="Helical" evidence="1">
    <location>
        <begin position="40"/>
        <end position="65"/>
    </location>
</feature>
<gene>
    <name evidence="2" type="ORF">BpHYR1_047533</name>
</gene>
<dbReference type="OrthoDB" id="10015560at2759"/>
<dbReference type="EMBL" id="REGN01005076">
    <property type="protein sequence ID" value="RNA14958.1"/>
    <property type="molecule type" value="Genomic_DNA"/>
</dbReference>
<feature type="transmembrane region" description="Helical" evidence="1">
    <location>
        <begin position="299"/>
        <end position="320"/>
    </location>
</feature>
<dbReference type="PANTHER" id="PTHR39074:SF1">
    <property type="entry name" value="AGAP007547-PA"/>
    <property type="match status" value="1"/>
</dbReference>
<evidence type="ECO:0000256" key="1">
    <source>
        <dbReference type="SAM" id="Phobius"/>
    </source>
</evidence>
<reference evidence="2 3" key="1">
    <citation type="journal article" date="2018" name="Sci. Rep.">
        <title>Genomic signatures of local adaptation to the degree of environmental predictability in rotifers.</title>
        <authorList>
            <person name="Franch-Gras L."/>
            <person name="Hahn C."/>
            <person name="Garcia-Roger E.M."/>
            <person name="Carmona M.J."/>
            <person name="Serra M."/>
            <person name="Gomez A."/>
        </authorList>
    </citation>
    <scope>NUCLEOTIDE SEQUENCE [LARGE SCALE GENOMIC DNA]</scope>
    <source>
        <strain evidence="2">HYR1</strain>
    </source>
</reference>
<dbReference type="AlphaFoldDB" id="A0A3M7QVE6"/>
<organism evidence="2 3">
    <name type="scientific">Brachionus plicatilis</name>
    <name type="common">Marine rotifer</name>
    <name type="synonym">Brachionus muelleri</name>
    <dbReference type="NCBI Taxonomy" id="10195"/>
    <lineage>
        <taxon>Eukaryota</taxon>
        <taxon>Metazoa</taxon>
        <taxon>Spiralia</taxon>
        <taxon>Gnathifera</taxon>
        <taxon>Rotifera</taxon>
        <taxon>Eurotatoria</taxon>
        <taxon>Monogononta</taxon>
        <taxon>Pseudotrocha</taxon>
        <taxon>Ploima</taxon>
        <taxon>Brachionidae</taxon>
        <taxon>Brachionus</taxon>
    </lineage>
</organism>
<dbReference type="PANTHER" id="PTHR39074">
    <property type="entry name" value="AGAP007547-PA"/>
    <property type="match status" value="1"/>
</dbReference>
<evidence type="ECO:0000313" key="3">
    <source>
        <dbReference type="Proteomes" id="UP000276133"/>
    </source>
</evidence>
<dbReference type="STRING" id="10195.A0A3M7QVE6"/>
<feature type="transmembrane region" description="Helical" evidence="1">
    <location>
        <begin position="262"/>
        <end position="278"/>
    </location>
</feature>
<evidence type="ECO:0000313" key="2">
    <source>
        <dbReference type="EMBL" id="RNA14958.1"/>
    </source>
</evidence>
<accession>A0A3M7QVE6</accession>
<keyword evidence="1" id="KW-0472">Membrane</keyword>
<comment type="caution">
    <text evidence="2">The sequence shown here is derived from an EMBL/GenBank/DDBJ whole genome shotgun (WGS) entry which is preliminary data.</text>
</comment>
<proteinExistence type="predicted"/>
<dbReference type="Proteomes" id="UP000276133">
    <property type="component" value="Unassembled WGS sequence"/>
</dbReference>
<sequence length="323" mass="38120">MIDNKKTNEKIPDEILSHQKTWLKKCNGYLGLLGSYSPSILIHTFSIASACSIISLILVTTTNIIGYNEVNLKHPVNESNCSCNCWDGFYRGKYARKSKGTEYKYFYFNYKQETLIIFMIALFYTDLLVNLIKKSLNHMVSQLVSGKKSLRWPVLIVLSVNVYSNFWYGWNLINFINDQDKRFFHEISVLISVELLMNFFYYKSLDRLCRRNGSYKPITMSTIAPIFTLNMFNFFMRLSHRLNEKFFLKLYSLDQINVDESLFFLKEVFGLLFVYFSLAKIKRTMKKDTLNKERVKGGYFYFSLWVLISGIFYGIRYSIINRK</sequence>
<feature type="transmembrane region" description="Helical" evidence="1">
    <location>
        <begin position="114"/>
        <end position="132"/>
    </location>
</feature>
<name>A0A3M7QVE6_BRAPC</name>
<protein>
    <submittedName>
        <fullName evidence="2">Uncharacterized protein</fullName>
    </submittedName>
</protein>
<feature type="transmembrane region" description="Helical" evidence="1">
    <location>
        <begin position="182"/>
        <end position="202"/>
    </location>
</feature>
<keyword evidence="1" id="KW-1133">Transmembrane helix</keyword>
<keyword evidence="3" id="KW-1185">Reference proteome</keyword>
<feature type="transmembrane region" description="Helical" evidence="1">
    <location>
        <begin position="152"/>
        <end position="170"/>
    </location>
</feature>
<keyword evidence="1" id="KW-0812">Transmembrane</keyword>